<feature type="domain" description="Oxo-4-hydroxy-4-carboxy-5-ureidoimidazoline decarboxylase" evidence="7">
    <location>
        <begin position="11"/>
        <end position="162"/>
    </location>
</feature>
<accession>A0A9X4KXX2</accession>
<dbReference type="RefSeq" id="WP_277536280.1">
    <property type="nucleotide sequence ID" value="NZ_JAPDIA010000008.1"/>
</dbReference>
<dbReference type="GO" id="GO:0051997">
    <property type="term" value="F:2-oxo-4-hydroxy-4-carboxy-5-ureidoimidazoline decarboxylase activity"/>
    <property type="evidence" value="ECO:0007669"/>
    <property type="project" value="UniProtKB-EC"/>
</dbReference>
<sequence>MAMNITMDEVNRMDRAFFSQTFGAVFEHSPWVAEQAWAMRPFDSMDALFEAMKRQVLRSPDEMKLDLFRAHPDLATRLKISEWSEDEQQGAGLDRLSPEEFRRFEGLNRAYRDKFGFPFIMAVSGKTKEQIAEAMGLRIENGQAEEEARAMLEVLRIAEIRLSRIGIDS</sequence>
<dbReference type="Gene3D" id="1.10.3330.10">
    <property type="entry name" value="Oxo-4-hydroxy-4-carboxy-5-ureidoimidazoline decarboxylase"/>
    <property type="match status" value="1"/>
</dbReference>
<reference evidence="8" key="1">
    <citation type="submission" date="2022-10" db="EMBL/GenBank/DDBJ databases">
        <title>Comparative genomic analysis of Cohnella hashimotonis sp. nov., isolated from the International Space Station.</title>
        <authorList>
            <person name="Simpson A."/>
            <person name="Venkateswaran K."/>
        </authorList>
    </citation>
    <scope>NUCLEOTIDE SEQUENCE</scope>
    <source>
        <strain evidence="8">DSM 28161</strain>
    </source>
</reference>
<evidence type="ECO:0000256" key="1">
    <source>
        <dbReference type="ARBA" id="ARBA00001163"/>
    </source>
</evidence>
<comment type="pathway">
    <text evidence="2">Purine metabolism; urate degradation; (S)-allantoin from urate: step 3/3.</text>
</comment>
<dbReference type="PANTHER" id="PTHR43466:SF1">
    <property type="entry name" value="2-OXO-4-HYDROXY-4-CARBOXY-5-UREIDOIMIDAZOLINE DECARBOXYLASE-RELATED"/>
    <property type="match status" value="1"/>
</dbReference>
<dbReference type="SUPFAM" id="SSF158694">
    <property type="entry name" value="UraD-Like"/>
    <property type="match status" value="1"/>
</dbReference>
<comment type="caution">
    <text evidence="8">The sequence shown here is derived from an EMBL/GenBank/DDBJ whole genome shotgun (WGS) entry which is preliminary data.</text>
</comment>
<evidence type="ECO:0000256" key="5">
    <source>
        <dbReference type="ARBA" id="ARBA00022793"/>
    </source>
</evidence>
<evidence type="ECO:0000256" key="2">
    <source>
        <dbReference type="ARBA" id="ARBA00004754"/>
    </source>
</evidence>
<keyword evidence="4" id="KW-0659">Purine metabolism</keyword>
<dbReference type="GO" id="GO:0006144">
    <property type="term" value="P:purine nucleobase metabolic process"/>
    <property type="evidence" value="ECO:0007669"/>
    <property type="project" value="UniProtKB-KW"/>
</dbReference>
<keyword evidence="6 8" id="KW-0456">Lyase</keyword>
<proteinExistence type="predicted"/>
<dbReference type="EC" id="4.1.1.97" evidence="3"/>
<evidence type="ECO:0000256" key="6">
    <source>
        <dbReference type="ARBA" id="ARBA00023239"/>
    </source>
</evidence>
<dbReference type="EMBL" id="JAPDIA010000008">
    <property type="protein sequence ID" value="MDG0812778.1"/>
    <property type="molecule type" value="Genomic_DNA"/>
</dbReference>
<evidence type="ECO:0000313" key="8">
    <source>
        <dbReference type="EMBL" id="MDG0812778.1"/>
    </source>
</evidence>
<evidence type="ECO:0000256" key="3">
    <source>
        <dbReference type="ARBA" id="ARBA00012257"/>
    </source>
</evidence>
<dbReference type="InterPro" id="IPR036778">
    <property type="entry name" value="OHCU_decarboxylase_sf"/>
</dbReference>
<gene>
    <name evidence="8" type="primary">uraD</name>
    <name evidence="8" type="ORF">OMP40_28240</name>
</gene>
<evidence type="ECO:0000313" key="9">
    <source>
        <dbReference type="Proteomes" id="UP001153404"/>
    </source>
</evidence>
<name>A0A9X4KXX2_9BACL</name>
<dbReference type="Pfam" id="PF09349">
    <property type="entry name" value="OHCU_decarbox"/>
    <property type="match status" value="1"/>
</dbReference>
<dbReference type="AlphaFoldDB" id="A0A9X4KXX2"/>
<keyword evidence="5" id="KW-0210">Decarboxylase</keyword>
<dbReference type="InterPro" id="IPR017580">
    <property type="entry name" value="OHCU_decarboxylase-1"/>
</dbReference>
<dbReference type="Proteomes" id="UP001153404">
    <property type="component" value="Unassembled WGS sequence"/>
</dbReference>
<dbReference type="GO" id="GO:0019628">
    <property type="term" value="P:urate catabolic process"/>
    <property type="evidence" value="ECO:0007669"/>
    <property type="project" value="TreeGrafter"/>
</dbReference>
<evidence type="ECO:0000259" key="7">
    <source>
        <dbReference type="Pfam" id="PF09349"/>
    </source>
</evidence>
<keyword evidence="9" id="KW-1185">Reference proteome</keyword>
<dbReference type="InterPro" id="IPR018020">
    <property type="entry name" value="OHCU_decarboxylase"/>
</dbReference>
<dbReference type="GO" id="GO:0000255">
    <property type="term" value="P:allantoin metabolic process"/>
    <property type="evidence" value="ECO:0007669"/>
    <property type="project" value="InterPro"/>
</dbReference>
<evidence type="ECO:0000256" key="4">
    <source>
        <dbReference type="ARBA" id="ARBA00022631"/>
    </source>
</evidence>
<organism evidence="8 9">
    <name type="scientific">Cohnella rhizosphaerae</name>
    <dbReference type="NCBI Taxonomy" id="1457232"/>
    <lineage>
        <taxon>Bacteria</taxon>
        <taxon>Bacillati</taxon>
        <taxon>Bacillota</taxon>
        <taxon>Bacilli</taxon>
        <taxon>Bacillales</taxon>
        <taxon>Paenibacillaceae</taxon>
        <taxon>Cohnella</taxon>
    </lineage>
</organism>
<dbReference type="NCBIfam" id="TIGR03164">
    <property type="entry name" value="UHCUDC"/>
    <property type="match status" value="1"/>
</dbReference>
<dbReference type="PANTHER" id="PTHR43466">
    <property type="entry name" value="2-OXO-4-HYDROXY-4-CARBOXY-5-UREIDOIMIDAZOLINE DECARBOXYLASE-RELATED"/>
    <property type="match status" value="1"/>
</dbReference>
<comment type="catalytic activity">
    <reaction evidence="1">
        <text>5-hydroxy-2-oxo-4-ureido-2,5-dihydro-1H-imidazole-5-carboxylate + H(+) = (S)-allantoin + CO2</text>
        <dbReference type="Rhea" id="RHEA:26301"/>
        <dbReference type="ChEBI" id="CHEBI:15378"/>
        <dbReference type="ChEBI" id="CHEBI:15678"/>
        <dbReference type="ChEBI" id="CHEBI:16526"/>
        <dbReference type="ChEBI" id="CHEBI:58639"/>
        <dbReference type="EC" id="4.1.1.97"/>
    </reaction>
</comment>
<protein>
    <recommendedName>
        <fullName evidence="3">2-oxo-4-hydroxy-4-carboxy-5-ureidoimidazoline decarboxylase</fullName>
        <ecNumber evidence="3">4.1.1.97</ecNumber>
    </recommendedName>
</protein>